<name>A0ABV7TFI6_9RHOB</name>
<evidence type="ECO:0000313" key="3">
    <source>
        <dbReference type="Proteomes" id="UP001595629"/>
    </source>
</evidence>
<proteinExistence type="predicted"/>
<reference evidence="3" key="1">
    <citation type="journal article" date="2019" name="Int. J. Syst. Evol. Microbiol.">
        <title>The Global Catalogue of Microorganisms (GCM) 10K type strain sequencing project: providing services to taxonomists for standard genome sequencing and annotation.</title>
        <authorList>
            <consortium name="The Broad Institute Genomics Platform"/>
            <consortium name="The Broad Institute Genome Sequencing Center for Infectious Disease"/>
            <person name="Wu L."/>
            <person name="Ma J."/>
        </authorList>
    </citation>
    <scope>NUCLEOTIDE SEQUENCE [LARGE SCALE GENOMIC DNA]</scope>
    <source>
        <strain evidence="3">KCTC 42911</strain>
    </source>
</reference>
<keyword evidence="1" id="KW-0732">Signal</keyword>
<evidence type="ECO:0008006" key="4">
    <source>
        <dbReference type="Google" id="ProtNLM"/>
    </source>
</evidence>
<feature type="signal peptide" evidence="1">
    <location>
        <begin position="1"/>
        <end position="23"/>
    </location>
</feature>
<gene>
    <name evidence="2" type="ORF">ACFORG_11440</name>
</gene>
<accession>A0ABV7TFI6</accession>
<sequence length="107" mass="11774">MNRLLTAAAGITFAVASTGPVLAERMPTKPHSKPYNITISCYRGPTQGVIWDRPNAVFVEDLVAIGYSYPQATAIGERVCRDEWGVGQHDYMRNSLLEIIARTPPGR</sequence>
<keyword evidence="3" id="KW-1185">Reference proteome</keyword>
<organism evidence="2 3">
    <name type="scientific">Lutimaribacter marinistellae</name>
    <dbReference type="NCBI Taxonomy" id="1820329"/>
    <lineage>
        <taxon>Bacteria</taxon>
        <taxon>Pseudomonadati</taxon>
        <taxon>Pseudomonadota</taxon>
        <taxon>Alphaproteobacteria</taxon>
        <taxon>Rhodobacterales</taxon>
        <taxon>Roseobacteraceae</taxon>
        <taxon>Lutimaribacter</taxon>
    </lineage>
</organism>
<protein>
    <recommendedName>
        <fullName evidence="4">Beta/Gamma crystallin</fullName>
    </recommendedName>
</protein>
<dbReference type="Proteomes" id="UP001595629">
    <property type="component" value="Unassembled WGS sequence"/>
</dbReference>
<feature type="chain" id="PRO_5045612958" description="Beta/Gamma crystallin" evidence="1">
    <location>
        <begin position="24"/>
        <end position="107"/>
    </location>
</feature>
<dbReference type="EMBL" id="JBHRXI010000010">
    <property type="protein sequence ID" value="MFC3614377.1"/>
    <property type="molecule type" value="Genomic_DNA"/>
</dbReference>
<dbReference type="RefSeq" id="WP_386735585.1">
    <property type="nucleotide sequence ID" value="NZ_JBHRXI010000010.1"/>
</dbReference>
<evidence type="ECO:0000256" key="1">
    <source>
        <dbReference type="SAM" id="SignalP"/>
    </source>
</evidence>
<evidence type="ECO:0000313" key="2">
    <source>
        <dbReference type="EMBL" id="MFC3614377.1"/>
    </source>
</evidence>
<comment type="caution">
    <text evidence="2">The sequence shown here is derived from an EMBL/GenBank/DDBJ whole genome shotgun (WGS) entry which is preliminary data.</text>
</comment>